<keyword evidence="2 5" id="KW-0799">Topoisomerase</keyword>
<dbReference type="InterPro" id="IPR036890">
    <property type="entry name" value="HATPase_C_sf"/>
</dbReference>
<evidence type="ECO:0000256" key="3">
    <source>
        <dbReference type="ARBA" id="ARBA00023125"/>
    </source>
</evidence>
<evidence type="ECO:0000256" key="2">
    <source>
        <dbReference type="ARBA" id="ARBA00023029"/>
    </source>
</evidence>
<comment type="subunit">
    <text evidence="5">Homodimer.</text>
</comment>
<dbReference type="InterPro" id="IPR013506">
    <property type="entry name" value="Topo_IIA_bsu_dom2"/>
</dbReference>
<dbReference type="SMART" id="SM00433">
    <property type="entry name" value="TOP2c"/>
    <property type="match status" value="1"/>
</dbReference>
<gene>
    <name evidence="7" type="ORF">GPUH_LOCUS21245</name>
</gene>
<dbReference type="GO" id="GO:0000712">
    <property type="term" value="P:resolution of meiotic recombination intermediates"/>
    <property type="evidence" value="ECO:0007669"/>
    <property type="project" value="TreeGrafter"/>
</dbReference>
<comment type="similarity">
    <text evidence="5">Belongs to the type II topoisomerase family.</text>
</comment>
<name>A0A183EJV2_9BILA</name>
<keyword evidence="5" id="KW-0067">ATP-binding</keyword>
<feature type="domain" description="DNA topoisomerase type IIA subunit B" evidence="6">
    <location>
        <begin position="165"/>
        <end position="249"/>
    </location>
</feature>
<dbReference type="InterPro" id="IPR001241">
    <property type="entry name" value="Topo_IIA"/>
</dbReference>
<dbReference type="AlphaFoldDB" id="A0A183EJV2"/>
<dbReference type="SUPFAM" id="SSF54211">
    <property type="entry name" value="Ribosomal protein S5 domain 2-like"/>
    <property type="match status" value="1"/>
</dbReference>
<dbReference type="InterPro" id="IPR014721">
    <property type="entry name" value="Ribsml_uS5_D2-typ_fold_subgr"/>
</dbReference>
<evidence type="ECO:0000313" key="8">
    <source>
        <dbReference type="Proteomes" id="UP000271098"/>
    </source>
</evidence>
<accession>A0A183EJV2</accession>
<dbReference type="Gene3D" id="3.30.565.10">
    <property type="entry name" value="Histidine kinase-like ATPase, C-terminal domain"/>
    <property type="match status" value="1"/>
</dbReference>
<sequence>MNLIKININKEKNEISIYNNGKGIPVVLHKVEQVYVPELIFGTLLTSSNYDDSERKVTGGRNGYGAKLCNIFSSEFTVETSSKEYGKSFKQTWKDNMTKDKDPSVTKASGEDFTRVIFKPDLAKFRMSELDDDIVALMSRRAYDVAGSTKGVKVYLNGKLLPVQGFRQYVDQYAKHNLDSDGEPYKVAFEQVNERWEVAMTVSEKGFQQVSFANSIATTKGGRHVDYVTEQITGKLIDLIKKKVGKSGGINVKPFQ</sequence>
<dbReference type="GO" id="GO:0005634">
    <property type="term" value="C:nucleus"/>
    <property type="evidence" value="ECO:0007669"/>
    <property type="project" value="TreeGrafter"/>
</dbReference>
<dbReference type="GO" id="GO:0006265">
    <property type="term" value="P:DNA topological change"/>
    <property type="evidence" value="ECO:0007669"/>
    <property type="project" value="UniProtKB-UniRule"/>
</dbReference>
<protein>
    <recommendedName>
        <fullName evidence="5">DNA topoisomerase 2</fullName>
        <ecNumber evidence="5">5.6.2.2</ecNumber>
    </recommendedName>
</protein>
<keyword evidence="8" id="KW-1185">Reference proteome</keyword>
<comment type="catalytic activity">
    <reaction evidence="1 5">
        <text>ATP-dependent breakage, passage and rejoining of double-stranded DNA.</text>
        <dbReference type="EC" id="5.6.2.2"/>
    </reaction>
</comment>
<dbReference type="SUPFAM" id="SSF55874">
    <property type="entry name" value="ATPase domain of HSP90 chaperone/DNA topoisomerase II/histidine kinase"/>
    <property type="match status" value="1"/>
</dbReference>
<reference evidence="9" key="1">
    <citation type="submission" date="2016-06" db="UniProtKB">
        <authorList>
            <consortium name="WormBaseParasite"/>
        </authorList>
    </citation>
    <scope>IDENTIFICATION</scope>
</reference>
<keyword evidence="3 5" id="KW-0238">DNA-binding</keyword>
<dbReference type="Proteomes" id="UP000271098">
    <property type="component" value="Unassembled WGS sequence"/>
</dbReference>
<keyword evidence="5" id="KW-0547">Nucleotide-binding</keyword>
<dbReference type="GO" id="GO:0003677">
    <property type="term" value="F:DNA binding"/>
    <property type="evidence" value="ECO:0007669"/>
    <property type="project" value="UniProtKB-UniRule"/>
</dbReference>
<proteinExistence type="inferred from homology"/>
<dbReference type="WBParaSite" id="GPUH_0002126801-mRNA-1">
    <property type="protein sequence ID" value="GPUH_0002126801-mRNA-1"/>
    <property type="gene ID" value="GPUH_0002126801"/>
</dbReference>
<evidence type="ECO:0000313" key="7">
    <source>
        <dbReference type="EMBL" id="VDN37847.1"/>
    </source>
</evidence>
<dbReference type="InterPro" id="IPR020568">
    <property type="entry name" value="Ribosomal_Su5_D2-typ_SF"/>
</dbReference>
<dbReference type="GO" id="GO:0000819">
    <property type="term" value="P:sister chromatid segregation"/>
    <property type="evidence" value="ECO:0007669"/>
    <property type="project" value="TreeGrafter"/>
</dbReference>
<reference evidence="7 8" key="2">
    <citation type="submission" date="2018-11" db="EMBL/GenBank/DDBJ databases">
        <authorList>
            <consortium name="Pathogen Informatics"/>
        </authorList>
    </citation>
    <scope>NUCLEOTIDE SEQUENCE [LARGE SCALE GENOMIC DNA]</scope>
</reference>
<dbReference type="InterPro" id="IPR050634">
    <property type="entry name" value="DNA_Topoisomerase_II"/>
</dbReference>
<dbReference type="PANTHER" id="PTHR10169">
    <property type="entry name" value="DNA TOPOISOMERASE/GYRASE"/>
    <property type="match status" value="1"/>
</dbReference>
<dbReference type="Gene3D" id="3.30.230.10">
    <property type="match status" value="1"/>
</dbReference>
<evidence type="ECO:0000256" key="4">
    <source>
        <dbReference type="ARBA" id="ARBA00023235"/>
    </source>
</evidence>
<evidence type="ECO:0000256" key="1">
    <source>
        <dbReference type="ARBA" id="ARBA00000185"/>
    </source>
</evidence>
<dbReference type="PANTHER" id="PTHR10169:SF62">
    <property type="entry name" value="DNA TOPOISOMERASE 2 TOP-2-RELATED"/>
    <property type="match status" value="1"/>
</dbReference>
<dbReference type="OrthoDB" id="276498at2759"/>
<evidence type="ECO:0000313" key="9">
    <source>
        <dbReference type="WBParaSite" id="GPUH_0002126801-mRNA-1"/>
    </source>
</evidence>
<evidence type="ECO:0000256" key="5">
    <source>
        <dbReference type="RuleBase" id="RU362094"/>
    </source>
</evidence>
<dbReference type="EC" id="5.6.2.2" evidence="5"/>
<evidence type="ECO:0000259" key="6">
    <source>
        <dbReference type="Pfam" id="PF00204"/>
    </source>
</evidence>
<dbReference type="EMBL" id="UYRT01092145">
    <property type="protein sequence ID" value="VDN37847.1"/>
    <property type="molecule type" value="Genomic_DNA"/>
</dbReference>
<dbReference type="GO" id="GO:0003918">
    <property type="term" value="F:DNA topoisomerase type II (double strand cut, ATP-hydrolyzing) activity"/>
    <property type="evidence" value="ECO:0007669"/>
    <property type="project" value="UniProtKB-UniRule"/>
</dbReference>
<keyword evidence="4 5" id="KW-0413">Isomerase</keyword>
<comment type="function">
    <text evidence="5">Control of topological states of DNA by transient breakage and subsequent rejoining of DNA strands. Topoisomerase II makes double-strand breaks.</text>
</comment>
<dbReference type="PRINTS" id="PR00418">
    <property type="entry name" value="TPI2FAMILY"/>
</dbReference>
<organism evidence="9">
    <name type="scientific">Gongylonema pulchrum</name>
    <dbReference type="NCBI Taxonomy" id="637853"/>
    <lineage>
        <taxon>Eukaryota</taxon>
        <taxon>Metazoa</taxon>
        <taxon>Ecdysozoa</taxon>
        <taxon>Nematoda</taxon>
        <taxon>Chromadorea</taxon>
        <taxon>Rhabditida</taxon>
        <taxon>Spirurina</taxon>
        <taxon>Spiruromorpha</taxon>
        <taxon>Spiruroidea</taxon>
        <taxon>Gongylonematidae</taxon>
        <taxon>Gongylonema</taxon>
    </lineage>
</organism>
<dbReference type="GO" id="GO:0005524">
    <property type="term" value="F:ATP binding"/>
    <property type="evidence" value="ECO:0007669"/>
    <property type="project" value="UniProtKB-UniRule"/>
</dbReference>
<dbReference type="Pfam" id="PF00204">
    <property type="entry name" value="DNA_gyraseB"/>
    <property type="match status" value="1"/>
</dbReference>